<gene>
    <name evidence="1" type="ORF">CLUMA_CG013500</name>
</gene>
<dbReference type="AlphaFoldDB" id="A0A1J1IKD9"/>
<accession>A0A1J1IKD9</accession>
<organism evidence="1 2">
    <name type="scientific">Clunio marinus</name>
    <dbReference type="NCBI Taxonomy" id="568069"/>
    <lineage>
        <taxon>Eukaryota</taxon>
        <taxon>Metazoa</taxon>
        <taxon>Ecdysozoa</taxon>
        <taxon>Arthropoda</taxon>
        <taxon>Hexapoda</taxon>
        <taxon>Insecta</taxon>
        <taxon>Pterygota</taxon>
        <taxon>Neoptera</taxon>
        <taxon>Endopterygota</taxon>
        <taxon>Diptera</taxon>
        <taxon>Nematocera</taxon>
        <taxon>Chironomoidea</taxon>
        <taxon>Chironomidae</taxon>
        <taxon>Clunio</taxon>
    </lineage>
</organism>
<dbReference type="EMBL" id="CVRI01000054">
    <property type="protein sequence ID" value="CRL00226.1"/>
    <property type="molecule type" value="Genomic_DNA"/>
</dbReference>
<sequence>MSLMIQQWGKEAQKGFDLRVIVSFTNQFLDNFLTFNLILLYMIYHINDNVLKNVRRVSTDVIDSIDSMMSVIFLMKANLTHVNTTDKASSAKDRNFNNLSLLELVLRAFVKST</sequence>
<proteinExistence type="predicted"/>
<keyword evidence="2" id="KW-1185">Reference proteome</keyword>
<evidence type="ECO:0000313" key="2">
    <source>
        <dbReference type="Proteomes" id="UP000183832"/>
    </source>
</evidence>
<protein>
    <submittedName>
        <fullName evidence="1">CLUMA_CG013500, isoform A</fullName>
    </submittedName>
</protein>
<evidence type="ECO:0000313" key="1">
    <source>
        <dbReference type="EMBL" id="CRL00226.1"/>
    </source>
</evidence>
<dbReference type="Proteomes" id="UP000183832">
    <property type="component" value="Unassembled WGS sequence"/>
</dbReference>
<reference evidence="1 2" key="1">
    <citation type="submission" date="2015-04" db="EMBL/GenBank/DDBJ databases">
        <authorList>
            <person name="Syromyatnikov M.Y."/>
            <person name="Popov V.N."/>
        </authorList>
    </citation>
    <scope>NUCLEOTIDE SEQUENCE [LARGE SCALE GENOMIC DNA]</scope>
</reference>
<name>A0A1J1IKD9_9DIPT</name>